<name>A0A418PVZ0_9BACT</name>
<evidence type="ECO:0000313" key="5">
    <source>
        <dbReference type="EMBL" id="RIW18249.1"/>
    </source>
</evidence>
<evidence type="ECO:0000259" key="4">
    <source>
        <dbReference type="SMART" id="SM00822"/>
    </source>
</evidence>
<feature type="domain" description="Ketoreductase" evidence="4">
    <location>
        <begin position="4"/>
        <end position="189"/>
    </location>
</feature>
<sequence length="253" mass="26760">MKDKVALITGASSGIGRATAELFSAKGASVVVAARRGDELDELVNEIRSRGGKASAVVADMSKSGDVEKMVDHTLQEFGKLDFAVNNAGIEGEFSPIVDLSEEEWDRVLDINLKGVFLCLKYQAKAMLAAKQGGAIVNIGSVNSFLGFPTGSAYVSSKHALIGLTSSVSAELAPNGIRVNLVCPGIIDTPMHRRLRGIVGDAVYDQYAIPNVHLRRAGRAEEIAKTIAFLCSEEASYITGTTITPDGGFTLTI</sequence>
<dbReference type="RefSeq" id="WP_119475728.1">
    <property type="nucleotide sequence ID" value="NZ_QXML01000001.1"/>
</dbReference>
<dbReference type="PRINTS" id="PR00080">
    <property type="entry name" value="SDRFAMILY"/>
</dbReference>
<comment type="caution">
    <text evidence="5">The sequence shown here is derived from an EMBL/GenBank/DDBJ whole genome shotgun (WGS) entry which is preliminary data.</text>
</comment>
<gene>
    <name evidence="5" type="ORF">D0X99_00690</name>
</gene>
<dbReference type="Proteomes" id="UP000283522">
    <property type="component" value="Unassembled WGS sequence"/>
</dbReference>
<dbReference type="PANTHER" id="PTHR24321:SF8">
    <property type="entry name" value="ESTRADIOL 17-BETA-DEHYDROGENASE 8-RELATED"/>
    <property type="match status" value="1"/>
</dbReference>
<dbReference type="CDD" id="cd05233">
    <property type="entry name" value="SDR_c"/>
    <property type="match status" value="1"/>
</dbReference>
<dbReference type="NCBIfam" id="NF005559">
    <property type="entry name" value="PRK07231.1"/>
    <property type="match status" value="1"/>
</dbReference>
<evidence type="ECO:0000313" key="6">
    <source>
        <dbReference type="Proteomes" id="UP000283522"/>
    </source>
</evidence>
<dbReference type="InterPro" id="IPR057326">
    <property type="entry name" value="KR_dom"/>
</dbReference>
<keyword evidence="3" id="KW-0520">NAD</keyword>
<keyword evidence="6" id="KW-1185">Reference proteome</keyword>
<dbReference type="InterPro" id="IPR020904">
    <property type="entry name" value="Sc_DH/Rdtase_CS"/>
</dbReference>
<dbReference type="Pfam" id="PF13561">
    <property type="entry name" value="adh_short_C2"/>
    <property type="match status" value="1"/>
</dbReference>
<dbReference type="PRINTS" id="PR00081">
    <property type="entry name" value="GDHRDH"/>
</dbReference>
<organism evidence="5 6">
    <name type="scientific">Algoriphagus lacus</name>
    <dbReference type="NCBI Taxonomy" id="2056311"/>
    <lineage>
        <taxon>Bacteria</taxon>
        <taxon>Pseudomonadati</taxon>
        <taxon>Bacteroidota</taxon>
        <taxon>Cytophagia</taxon>
        <taxon>Cytophagales</taxon>
        <taxon>Cyclobacteriaceae</taxon>
        <taxon>Algoriphagus</taxon>
    </lineage>
</organism>
<dbReference type="AlphaFoldDB" id="A0A418PVZ0"/>
<dbReference type="Gene3D" id="3.40.50.720">
    <property type="entry name" value="NAD(P)-binding Rossmann-like Domain"/>
    <property type="match status" value="1"/>
</dbReference>
<evidence type="ECO:0000256" key="3">
    <source>
        <dbReference type="ARBA" id="ARBA00023027"/>
    </source>
</evidence>
<dbReference type="PROSITE" id="PS00061">
    <property type="entry name" value="ADH_SHORT"/>
    <property type="match status" value="1"/>
</dbReference>
<evidence type="ECO:0000256" key="1">
    <source>
        <dbReference type="ARBA" id="ARBA00006484"/>
    </source>
</evidence>
<dbReference type="InterPro" id="IPR002347">
    <property type="entry name" value="SDR_fam"/>
</dbReference>
<dbReference type="FunFam" id="3.40.50.720:FF:000084">
    <property type="entry name" value="Short-chain dehydrogenase reductase"/>
    <property type="match status" value="1"/>
</dbReference>
<keyword evidence="2" id="KW-0560">Oxidoreductase</keyword>
<proteinExistence type="inferred from homology"/>
<dbReference type="SUPFAM" id="SSF51735">
    <property type="entry name" value="NAD(P)-binding Rossmann-fold domains"/>
    <property type="match status" value="1"/>
</dbReference>
<dbReference type="OrthoDB" id="9804104at2"/>
<dbReference type="InterPro" id="IPR036291">
    <property type="entry name" value="NAD(P)-bd_dom_sf"/>
</dbReference>
<comment type="similarity">
    <text evidence="1">Belongs to the short-chain dehydrogenases/reductases (SDR) family.</text>
</comment>
<protein>
    <submittedName>
        <fullName evidence="5">SDR family oxidoreductase</fullName>
    </submittedName>
</protein>
<accession>A0A418PVZ0</accession>
<dbReference type="GO" id="GO:0016491">
    <property type="term" value="F:oxidoreductase activity"/>
    <property type="evidence" value="ECO:0007669"/>
    <property type="project" value="UniProtKB-KW"/>
</dbReference>
<evidence type="ECO:0000256" key="2">
    <source>
        <dbReference type="ARBA" id="ARBA00023002"/>
    </source>
</evidence>
<reference evidence="5 6" key="1">
    <citation type="submission" date="2018-09" db="EMBL/GenBank/DDBJ databases">
        <authorList>
            <person name="Wang X."/>
            <person name="Du Z."/>
        </authorList>
    </citation>
    <scope>NUCLEOTIDE SEQUENCE [LARGE SCALE GENOMIC DNA]</scope>
    <source>
        <strain evidence="5 6">N3</strain>
    </source>
</reference>
<dbReference type="EMBL" id="QXML01000001">
    <property type="protein sequence ID" value="RIW18249.1"/>
    <property type="molecule type" value="Genomic_DNA"/>
</dbReference>
<dbReference type="SMART" id="SM00822">
    <property type="entry name" value="PKS_KR"/>
    <property type="match status" value="1"/>
</dbReference>
<dbReference type="PANTHER" id="PTHR24321">
    <property type="entry name" value="DEHYDROGENASES, SHORT CHAIN"/>
    <property type="match status" value="1"/>
</dbReference>